<reference evidence="1" key="1">
    <citation type="submission" date="2020-04" db="EMBL/GenBank/DDBJ databases">
        <authorList>
            <person name="Chiriac C."/>
            <person name="Salcher M."/>
            <person name="Ghai R."/>
            <person name="Kavagutti S V."/>
        </authorList>
    </citation>
    <scope>NUCLEOTIDE SEQUENCE</scope>
</reference>
<proteinExistence type="predicted"/>
<evidence type="ECO:0000313" key="1">
    <source>
        <dbReference type="EMBL" id="CAB4149402.1"/>
    </source>
</evidence>
<dbReference type="EMBL" id="LR796517">
    <property type="protein sequence ID" value="CAB4149402.1"/>
    <property type="molecule type" value="Genomic_DNA"/>
</dbReference>
<organism evidence="1">
    <name type="scientific">uncultured Caudovirales phage</name>
    <dbReference type="NCBI Taxonomy" id="2100421"/>
    <lineage>
        <taxon>Viruses</taxon>
        <taxon>Duplodnaviria</taxon>
        <taxon>Heunggongvirae</taxon>
        <taxon>Uroviricota</taxon>
        <taxon>Caudoviricetes</taxon>
        <taxon>Peduoviridae</taxon>
        <taxon>Maltschvirus</taxon>
        <taxon>Maltschvirus maltsch</taxon>
    </lineage>
</organism>
<gene>
    <name evidence="1" type="ORF">UFOVP542_3</name>
</gene>
<name>A0A6J5MSK1_9CAUD</name>
<protein>
    <submittedName>
        <fullName evidence="1">Uncharacterized protein</fullName>
    </submittedName>
</protein>
<accession>A0A6J5MSK1</accession>
<sequence length="84" mass="9747">MDNFDLMNTLKWKELAEVEEYLDLPMDEWTESKSKSKLIFVMQYMMAKRNNPSLTIGEAEEMSIQQLTELAGVEFTVPKEVNPA</sequence>